<keyword evidence="3" id="KW-0132">Cell division</keyword>
<dbReference type="GO" id="GO:0016887">
    <property type="term" value="F:ATP hydrolysis activity"/>
    <property type="evidence" value="ECO:0007669"/>
    <property type="project" value="InterPro"/>
</dbReference>
<dbReference type="GO" id="GO:0005524">
    <property type="term" value="F:ATP binding"/>
    <property type="evidence" value="ECO:0007669"/>
    <property type="project" value="UniProtKB-KW"/>
</dbReference>
<dbReference type="STRING" id="167542.P9515_03531"/>
<evidence type="ECO:0000256" key="7">
    <source>
        <dbReference type="ARBA" id="ARBA00023306"/>
    </source>
</evidence>
<evidence type="ECO:0000256" key="3">
    <source>
        <dbReference type="ARBA" id="ARBA00022618"/>
    </source>
</evidence>
<dbReference type="GO" id="GO:0000917">
    <property type="term" value="P:division septum assembly"/>
    <property type="evidence" value="ECO:0007669"/>
    <property type="project" value="UniProtKB-KW"/>
</dbReference>
<dbReference type="PIRSF" id="PIRSF003092">
    <property type="entry name" value="MinD"/>
    <property type="match status" value="1"/>
</dbReference>
<dbReference type="InterPro" id="IPR033756">
    <property type="entry name" value="YlxH/NBP35"/>
</dbReference>
<dbReference type="InterPro" id="IPR027417">
    <property type="entry name" value="P-loop_NTPase"/>
</dbReference>
<dbReference type="InterPro" id="IPR050625">
    <property type="entry name" value="ParA/MinD_ATPase"/>
</dbReference>
<dbReference type="EMBL" id="CP000552">
    <property type="protein sequence ID" value="ABM71562.1"/>
    <property type="molecule type" value="Genomic_DNA"/>
</dbReference>
<dbReference type="PANTHER" id="PTHR43384:SF6">
    <property type="entry name" value="SEPTUM SITE-DETERMINING PROTEIN MIND HOMOLOG, CHLOROPLASTIC"/>
    <property type="match status" value="1"/>
</dbReference>
<evidence type="ECO:0000256" key="1">
    <source>
        <dbReference type="ARBA" id="ARBA00010257"/>
    </source>
</evidence>
<dbReference type="AlphaFoldDB" id="A2BUV1"/>
<feature type="binding site" evidence="10">
    <location>
        <begin position="14"/>
        <end position="21"/>
    </location>
    <ligand>
        <name>ATP</name>
        <dbReference type="ChEBI" id="CHEBI:30616"/>
    </ligand>
</feature>
<dbReference type="Proteomes" id="UP000001589">
    <property type="component" value="Chromosome"/>
</dbReference>
<dbReference type="SUPFAM" id="SSF52540">
    <property type="entry name" value="P-loop containing nucleoside triphosphate hydrolases"/>
    <property type="match status" value="1"/>
</dbReference>
<keyword evidence="7" id="KW-0131">Cell cycle</keyword>
<evidence type="ECO:0000256" key="6">
    <source>
        <dbReference type="ARBA" id="ARBA00023210"/>
    </source>
</evidence>
<keyword evidence="6" id="KW-0717">Septation</keyword>
<evidence type="ECO:0000256" key="2">
    <source>
        <dbReference type="ARBA" id="ARBA00016887"/>
    </source>
</evidence>
<dbReference type="OrthoDB" id="9773088at2"/>
<dbReference type="InterPro" id="IPR025501">
    <property type="entry name" value="MinD_FleN"/>
</dbReference>
<dbReference type="eggNOG" id="COG2894">
    <property type="taxonomic scope" value="Bacteria"/>
</dbReference>
<dbReference type="InterPro" id="IPR010223">
    <property type="entry name" value="MinD"/>
</dbReference>
<dbReference type="GO" id="GO:0009898">
    <property type="term" value="C:cytoplasmic side of plasma membrane"/>
    <property type="evidence" value="ECO:0007669"/>
    <property type="project" value="TreeGrafter"/>
</dbReference>
<dbReference type="CDD" id="cd02036">
    <property type="entry name" value="MinD"/>
    <property type="match status" value="1"/>
</dbReference>
<proteinExistence type="inferred from homology"/>
<dbReference type="HOGENOM" id="CLU_037612_0_1_3"/>
<dbReference type="Gene3D" id="3.40.50.300">
    <property type="entry name" value="P-loop containing nucleotide triphosphate hydrolases"/>
    <property type="match status" value="1"/>
</dbReference>
<evidence type="ECO:0000256" key="4">
    <source>
        <dbReference type="ARBA" id="ARBA00022741"/>
    </source>
</evidence>
<reference evidence="11 12" key="1">
    <citation type="journal article" date="2007" name="PLoS Genet.">
        <title>Patterns and implications of gene gain and loss in the evolution of Prochlorococcus.</title>
        <authorList>
            <person name="Kettler G.C."/>
            <person name="Martiny A.C."/>
            <person name="Huang K."/>
            <person name="Zucker J."/>
            <person name="Coleman M.L."/>
            <person name="Rodrigue S."/>
            <person name="Chen F."/>
            <person name="Lapidus A."/>
            <person name="Ferriera S."/>
            <person name="Johnson J."/>
            <person name="Steglich C."/>
            <person name="Church G.M."/>
            <person name="Richardson P."/>
            <person name="Chisholm S.W."/>
        </authorList>
    </citation>
    <scope>NUCLEOTIDE SEQUENCE [LARGE SCALE GENOMIC DNA]</scope>
    <source>
        <strain evidence="11 12">MIT 9515</strain>
    </source>
</reference>
<evidence type="ECO:0000256" key="10">
    <source>
        <dbReference type="PIRSR" id="PIRSR003092-1"/>
    </source>
</evidence>
<name>A2BUV1_PROM5</name>
<protein>
    <recommendedName>
        <fullName evidence="2">Septum site-determining protein MinD</fullName>
    </recommendedName>
    <alternativeName>
        <fullName evidence="9">Cell division inhibitor MinD</fullName>
    </alternativeName>
</protein>
<comment type="similarity">
    <text evidence="1">Belongs to the ParA family. MinD subfamily.</text>
</comment>
<gene>
    <name evidence="11" type="primary">minD</name>
    <name evidence="11" type="ordered locus">P9515_03531</name>
</gene>
<dbReference type="GO" id="GO:0051782">
    <property type="term" value="P:negative regulation of cell division"/>
    <property type="evidence" value="ECO:0007669"/>
    <property type="project" value="TreeGrafter"/>
</dbReference>
<sequence length="271" mass="29797">MPENSRTILVCSGKGGVGKTTLTANLGIALANSGATTAVLDADFGLRNLDLLLGLENRIIYTAQDVLDKNCRLDQALVRHKKEPNLALLPAGDPRMLDWMKPEDMKQISKLLSEKFDYVLVDCPAGVEDGFKNALSACKEAIVVTNPELSAVRDADRVIGILNTSDIKPIQLVINRVRPNMMANQEMLSIEDVQSILSLPLLGIVLEDEQVIISTNRGEPLTLSDNKSPAKKCYLNVSQRLTGKDIPIIDPKNEGQSIKDKFMRLMQTKIF</sequence>
<organism evidence="11 12">
    <name type="scientific">Prochlorococcus marinus (strain MIT 9515)</name>
    <dbReference type="NCBI Taxonomy" id="167542"/>
    <lineage>
        <taxon>Bacteria</taxon>
        <taxon>Bacillati</taxon>
        <taxon>Cyanobacteriota</taxon>
        <taxon>Cyanophyceae</taxon>
        <taxon>Synechococcales</taxon>
        <taxon>Prochlorococcaceae</taxon>
        <taxon>Prochlorococcus</taxon>
    </lineage>
</organism>
<keyword evidence="4 10" id="KW-0547">Nucleotide-binding</keyword>
<accession>A2BUV1</accession>
<evidence type="ECO:0000313" key="12">
    <source>
        <dbReference type="Proteomes" id="UP000001589"/>
    </source>
</evidence>
<dbReference type="KEGG" id="pmc:P9515_03531"/>
<dbReference type="RefSeq" id="WP_011819670.1">
    <property type="nucleotide sequence ID" value="NC_008817.1"/>
</dbReference>
<dbReference type="GeneID" id="60200517"/>
<keyword evidence="5 10" id="KW-0067">ATP-binding</keyword>
<dbReference type="GO" id="GO:0005829">
    <property type="term" value="C:cytosol"/>
    <property type="evidence" value="ECO:0007669"/>
    <property type="project" value="TreeGrafter"/>
</dbReference>
<evidence type="ECO:0000256" key="5">
    <source>
        <dbReference type="ARBA" id="ARBA00022840"/>
    </source>
</evidence>
<dbReference type="NCBIfam" id="TIGR01968">
    <property type="entry name" value="minD_bact"/>
    <property type="match status" value="1"/>
</dbReference>
<dbReference type="PANTHER" id="PTHR43384">
    <property type="entry name" value="SEPTUM SITE-DETERMINING PROTEIN MIND HOMOLOG, CHLOROPLASTIC-RELATED"/>
    <property type="match status" value="1"/>
</dbReference>
<evidence type="ECO:0000256" key="9">
    <source>
        <dbReference type="ARBA" id="ARBA00032845"/>
    </source>
</evidence>
<comment type="function">
    <text evidence="8">ATPase required for the correct placement of the division site. Cell division inhibitors MinC and MinD act in concert to form an inhibitor capable of blocking formation of the polar Z ring septums. Rapidly oscillates between the poles of the cell to destabilize FtsZ filaments that have formed before they mature into polar Z rings.</text>
</comment>
<evidence type="ECO:0000313" key="11">
    <source>
        <dbReference type="EMBL" id="ABM71562.1"/>
    </source>
</evidence>
<dbReference type="Pfam" id="PF10609">
    <property type="entry name" value="ParA"/>
    <property type="match status" value="1"/>
</dbReference>
<evidence type="ECO:0000256" key="8">
    <source>
        <dbReference type="ARBA" id="ARBA00025436"/>
    </source>
</evidence>